<gene>
    <name evidence="1" type="ORF">A0J61_11700</name>
</gene>
<dbReference type="OrthoDB" id="2202621at2759"/>
<organism evidence="1 2">
    <name type="scientific">Choanephora cucurbitarum</name>
    <dbReference type="NCBI Taxonomy" id="101091"/>
    <lineage>
        <taxon>Eukaryota</taxon>
        <taxon>Fungi</taxon>
        <taxon>Fungi incertae sedis</taxon>
        <taxon>Mucoromycota</taxon>
        <taxon>Mucoromycotina</taxon>
        <taxon>Mucoromycetes</taxon>
        <taxon>Mucorales</taxon>
        <taxon>Mucorineae</taxon>
        <taxon>Choanephoraceae</taxon>
        <taxon>Choanephoroideae</taxon>
        <taxon>Choanephora</taxon>
    </lineage>
</organism>
<dbReference type="AlphaFoldDB" id="A0A1C7MTQ3"/>
<dbReference type="EMBL" id="LUGH01002365">
    <property type="protein sequence ID" value="OBZ80251.1"/>
    <property type="molecule type" value="Genomic_DNA"/>
</dbReference>
<name>A0A1C7MTQ3_9FUNG</name>
<reference evidence="1 2" key="1">
    <citation type="submission" date="2016-03" db="EMBL/GenBank/DDBJ databases">
        <title>Choanephora cucurbitarum.</title>
        <authorList>
            <person name="Min B."/>
            <person name="Park H."/>
            <person name="Park J.-H."/>
            <person name="Shin H.-D."/>
            <person name="Choi I.-G."/>
        </authorList>
    </citation>
    <scope>NUCLEOTIDE SEQUENCE [LARGE SCALE GENOMIC DNA]</scope>
    <source>
        <strain evidence="1 2">KUS-F28377</strain>
    </source>
</reference>
<proteinExistence type="predicted"/>
<comment type="caution">
    <text evidence="1">The sequence shown here is derived from an EMBL/GenBank/DDBJ whole genome shotgun (WGS) entry which is preliminary data.</text>
</comment>
<keyword evidence="2" id="KW-1185">Reference proteome</keyword>
<accession>A0A1C7MTQ3</accession>
<protein>
    <submittedName>
        <fullName evidence="1">Uncharacterized protein</fullName>
    </submittedName>
</protein>
<sequence>MKESNITIKHDICPHGCYLYLVRHTDLTQCQADDCNLPRYRNSLQYDLERNDVNRDPTMSLPELMPNRQITYTSIGKALTELWADDEKLDILNYGHDFLSDNYENSTGYKDVFS</sequence>
<dbReference type="Proteomes" id="UP000093000">
    <property type="component" value="Unassembled WGS sequence"/>
</dbReference>
<feature type="non-terminal residue" evidence="1">
    <location>
        <position position="114"/>
    </location>
</feature>
<evidence type="ECO:0000313" key="2">
    <source>
        <dbReference type="Proteomes" id="UP000093000"/>
    </source>
</evidence>
<dbReference type="InParanoid" id="A0A1C7MTQ3"/>
<evidence type="ECO:0000313" key="1">
    <source>
        <dbReference type="EMBL" id="OBZ80251.1"/>
    </source>
</evidence>